<feature type="non-terminal residue" evidence="1">
    <location>
        <position position="61"/>
    </location>
</feature>
<dbReference type="EMBL" id="CAXITT010000061">
    <property type="protein sequence ID" value="CAL1530059.1"/>
    <property type="molecule type" value="Genomic_DNA"/>
</dbReference>
<keyword evidence="2" id="KW-1185">Reference proteome</keyword>
<evidence type="ECO:0000313" key="1">
    <source>
        <dbReference type="EMBL" id="CAL1530059.1"/>
    </source>
</evidence>
<proteinExistence type="predicted"/>
<protein>
    <submittedName>
        <fullName evidence="1">Uncharacterized protein</fullName>
    </submittedName>
</protein>
<dbReference type="AlphaFoldDB" id="A0AAV2H8M5"/>
<name>A0AAV2H8M5_LYMST</name>
<evidence type="ECO:0000313" key="2">
    <source>
        <dbReference type="Proteomes" id="UP001497497"/>
    </source>
</evidence>
<dbReference type="Proteomes" id="UP001497497">
    <property type="component" value="Unassembled WGS sequence"/>
</dbReference>
<reference evidence="1 2" key="1">
    <citation type="submission" date="2024-04" db="EMBL/GenBank/DDBJ databases">
        <authorList>
            <consortium name="Genoscope - CEA"/>
            <person name="William W."/>
        </authorList>
    </citation>
    <scope>NUCLEOTIDE SEQUENCE [LARGE SCALE GENOMIC DNA]</scope>
</reference>
<comment type="caution">
    <text evidence="1">The sequence shown here is derived from an EMBL/GenBank/DDBJ whole genome shotgun (WGS) entry which is preliminary data.</text>
</comment>
<sequence length="61" mass="6651">MSSIWQMLDATDVIGVAPTVQEVLFNCVTSCICVVDPQRGGKIISLNEAFQFLIGVHEKVV</sequence>
<accession>A0AAV2H8M5</accession>
<organism evidence="1 2">
    <name type="scientific">Lymnaea stagnalis</name>
    <name type="common">Great pond snail</name>
    <name type="synonym">Helix stagnalis</name>
    <dbReference type="NCBI Taxonomy" id="6523"/>
    <lineage>
        <taxon>Eukaryota</taxon>
        <taxon>Metazoa</taxon>
        <taxon>Spiralia</taxon>
        <taxon>Lophotrochozoa</taxon>
        <taxon>Mollusca</taxon>
        <taxon>Gastropoda</taxon>
        <taxon>Heterobranchia</taxon>
        <taxon>Euthyneura</taxon>
        <taxon>Panpulmonata</taxon>
        <taxon>Hygrophila</taxon>
        <taxon>Lymnaeoidea</taxon>
        <taxon>Lymnaeidae</taxon>
        <taxon>Lymnaea</taxon>
    </lineage>
</organism>
<gene>
    <name evidence="1" type="ORF">GSLYS_00004192001</name>
</gene>